<accession>A0ABW4IGG2</accession>
<proteinExistence type="predicted"/>
<name>A0ABW4IGG2_9SPHI</name>
<gene>
    <name evidence="4" type="ORF">ACFSAH_15660</name>
</gene>
<sequence>MQEITRVFDLLSYNKANYQYKDVLAYKVNGKWANYNINDFIRISDQVSRGLIKRGIQKGDKVAIMSDNRPEWNFCDFGIMQIGATQVPMYPTLAETDIQFILKDAEVKVIFVSNKDLHDKVSKIAEAAEYDIAIYTFDVVEGVPHWLEITEGIDTANVNLDDYRSKIGGDDLLTLIYTSGTTGTPKGVMLTHKNLLSNIEASSKLYPDGVKRALSFLPLSHIFERMVVYMYFYLGVSVYYAESLDTIVQNLTEVKPHCFTTVPRLLEKVYDKIVSKGHELTGIKKSLFFWALNLGLKYEVDGANGWWYETQLKLARKLIFSKWREALGGEVMLIVSGGAALQERLARVFWGAGIKVLEGYGLTETSPVIAVNGPRKGEIKFGTVGKPLFNVEVKIAEDGEILCKGPSLMKGYYKRPDATEESITDGWFHTGDIGTLEGGFLAITDRKKEFFKTAGGKYVAPQVLENKFKESIYIEQVIVVGENRRFPSALIIPNFEKIGEWARLHGIQETDHEKLIKDKKVYEKIWSEVDRLNEGFGKWEKVKKIALLAKEFTIDGGELTPKLSLRRKVILNNYKDLIEALYKDEENHDHY</sequence>
<dbReference type="RefSeq" id="WP_379663682.1">
    <property type="nucleotide sequence ID" value="NZ_JBHUDG010000045.1"/>
</dbReference>
<dbReference type="EMBL" id="JBHUDG010000045">
    <property type="protein sequence ID" value="MFD1631313.1"/>
    <property type="molecule type" value="Genomic_DNA"/>
</dbReference>
<comment type="caution">
    <text evidence="4">The sequence shown here is derived from an EMBL/GenBank/DDBJ whole genome shotgun (WGS) entry which is preliminary data.</text>
</comment>
<evidence type="ECO:0000256" key="1">
    <source>
        <dbReference type="ARBA" id="ARBA00022741"/>
    </source>
</evidence>
<dbReference type="Gene3D" id="3.40.50.12780">
    <property type="entry name" value="N-terminal domain of ligase-like"/>
    <property type="match status" value="1"/>
</dbReference>
<feature type="domain" description="AMP-dependent synthetase/ligase" evidence="3">
    <location>
        <begin position="18"/>
        <end position="413"/>
    </location>
</feature>
<evidence type="ECO:0000313" key="5">
    <source>
        <dbReference type="Proteomes" id="UP001597118"/>
    </source>
</evidence>
<dbReference type="SUPFAM" id="SSF56801">
    <property type="entry name" value="Acetyl-CoA synthetase-like"/>
    <property type="match status" value="1"/>
</dbReference>
<evidence type="ECO:0000259" key="3">
    <source>
        <dbReference type="Pfam" id="PF00501"/>
    </source>
</evidence>
<dbReference type="CDD" id="cd05907">
    <property type="entry name" value="VL_LC_FACS_like"/>
    <property type="match status" value="1"/>
</dbReference>
<dbReference type="InterPro" id="IPR042099">
    <property type="entry name" value="ANL_N_sf"/>
</dbReference>
<reference evidence="5" key="1">
    <citation type="journal article" date="2019" name="Int. J. Syst. Evol. Microbiol.">
        <title>The Global Catalogue of Microorganisms (GCM) 10K type strain sequencing project: providing services to taxonomists for standard genome sequencing and annotation.</title>
        <authorList>
            <consortium name="The Broad Institute Genomics Platform"/>
            <consortium name="The Broad Institute Genome Sequencing Center for Infectious Disease"/>
            <person name="Wu L."/>
            <person name="Ma J."/>
        </authorList>
    </citation>
    <scope>NUCLEOTIDE SEQUENCE [LARGE SCALE GENOMIC DNA]</scope>
    <source>
        <strain evidence="5">CCUG 53762</strain>
    </source>
</reference>
<dbReference type="PANTHER" id="PTHR43272:SF33">
    <property type="entry name" value="AMP-BINDING DOMAIN-CONTAINING PROTEIN-RELATED"/>
    <property type="match status" value="1"/>
</dbReference>
<protein>
    <submittedName>
        <fullName evidence="4">AMP-dependent synthetase/ligase</fullName>
    </submittedName>
</protein>
<dbReference type="Pfam" id="PF23562">
    <property type="entry name" value="AMP-binding_C_3"/>
    <property type="match status" value="1"/>
</dbReference>
<dbReference type="InterPro" id="IPR000873">
    <property type="entry name" value="AMP-dep_synth/lig_dom"/>
</dbReference>
<evidence type="ECO:0000313" key="4">
    <source>
        <dbReference type="EMBL" id="MFD1631313.1"/>
    </source>
</evidence>
<dbReference type="PROSITE" id="PS00455">
    <property type="entry name" value="AMP_BINDING"/>
    <property type="match status" value="1"/>
</dbReference>
<evidence type="ECO:0000256" key="2">
    <source>
        <dbReference type="ARBA" id="ARBA00022840"/>
    </source>
</evidence>
<dbReference type="Proteomes" id="UP001597118">
    <property type="component" value="Unassembled WGS sequence"/>
</dbReference>
<keyword evidence="2" id="KW-0067">ATP-binding</keyword>
<dbReference type="PANTHER" id="PTHR43272">
    <property type="entry name" value="LONG-CHAIN-FATTY-ACID--COA LIGASE"/>
    <property type="match status" value="1"/>
</dbReference>
<keyword evidence="5" id="KW-1185">Reference proteome</keyword>
<dbReference type="InterPro" id="IPR020845">
    <property type="entry name" value="AMP-binding_CS"/>
</dbReference>
<organism evidence="4 5">
    <name type="scientific">Pseudopedobacter beijingensis</name>
    <dbReference type="NCBI Taxonomy" id="1207056"/>
    <lineage>
        <taxon>Bacteria</taxon>
        <taxon>Pseudomonadati</taxon>
        <taxon>Bacteroidota</taxon>
        <taxon>Sphingobacteriia</taxon>
        <taxon>Sphingobacteriales</taxon>
        <taxon>Sphingobacteriaceae</taxon>
        <taxon>Pseudopedobacter</taxon>
    </lineage>
</organism>
<keyword evidence="1" id="KW-0547">Nucleotide-binding</keyword>
<dbReference type="Pfam" id="PF00501">
    <property type="entry name" value="AMP-binding"/>
    <property type="match status" value="1"/>
</dbReference>